<feature type="coiled-coil region" evidence="1">
    <location>
        <begin position="517"/>
        <end position="544"/>
    </location>
</feature>
<feature type="region of interest" description="Disordered" evidence="2">
    <location>
        <begin position="638"/>
        <end position="719"/>
    </location>
</feature>
<organism evidence="3 4">
    <name type="scientific">Candida maltosa (strain Xu316)</name>
    <name type="common">Yeast</name>
    <dbReference type="NCBI Taxonomy" id="1245528"/>
    <lineage>
        <taxon>Eukaryota</taxon>
        <taxon>Fungi</taxon>
        <taxon>Dikarya</taxon>
        <taxon>Ascomycota</taxon>
        <taxon>Saccharomycotina</taxon>
        <taxon>Pichiomycetes</taxon>
        <taxon>Debaryomycetaceae</taxon>
        <taxon>Candida/Lodderomyces clade</taxon>
        <taxon>Candida</taxon>
    </lineage>
</organism>
<evidence type="ECO:0000256" key="2">
    <source>
        <dbReference type="SAM" id="MobiDB-lite"/>
    </source>
</evidence>
<gene>
    <name evidence="3" type="ORF">G210_3717</name>
</gene>
<proteinExistence type="predicted"/>
<dbReference type="GO" id="GO:0005737">
    <property type="term" value="C:cytoplasm"/>
    <property type="evidence" value="ECO:0007669"/>
    <property type="project" value="TreeGrafter"/>
</dbReference>
<dbReference type="EMBL" id="AOGT01002181">
    <property type="protein sequence ID" value="EMG46051.1"/>
    <property type="molecule type" value="Genomic_DNA"/>
</dbReference>
<dbReference type="STRING" id="1245528.M3II93"/>
<reference evidence="3 4" key="1">
    <citation type="submission" date="2013-02" db="EMBL/GenBank/DDBJ databases">
        <title>Genome sequence of Candida maltosa Xu316, a potential industrial strain for xylitol and ethanol production.</title>
        <authorList>
            <person name="Yu J."/>
            <person name="Wang Q."/>
            <person name="Geng X."/>
            <person name="Bao W."/>
            <person name="He P."/>
            <person name="Cai J."/>
        </authorList>
    </citation>
    <scope>NUCLEOTIDE SEQUENCE [LARGE SCALE GENOMIC DNA]</scope>
    <source>
        <strain evidence="4">Xu316</strain>
    </source>
</reference>
<keyword evidence="1" id="KW-0175">Coiled coil</keyword>
<sequence length="857" mass="99601">MSSRETSIQFLNLRSTPTRQNTPQKSILEQLSLQEETSTEDDSERNNSQFDKIASNINDTISELNTIYQDIGYNSLETQNKKEEIFKVIEATITNFTDALTREKSNIENECEWLRQQIRIILSMINDSRGDKHLELISKGLVFDNRQQFEDGYKEQILHQITNMNTGDLTVEQQYDYMVKNIPKLSLFEQRNRLNKIFLSVLKSFVTIFKDFNSANLKYATVSEIIGNKNTGNVLSSLPNRVDAEYHKSVIQEFESAVRLIKIHDTANISKEKFNSFILASPIKNNQEQYQDQASDEFIKLRDVNYQLVRIIRGLRFTKITSELISSINEEIGNCENEVETRKSTVGNIIQKCLEFIDKLQLKNEQLLELQKNDQPDNEVFLELDTLNFILVNPEQFGLSDENIEFLINFQNLLQKTINLKQSQWDEYSKTCHSLWSKLNESEEYIKSFLDKNNSLSELSLLNFKMELNRLYIKRSEFIESFITDTRVEIEQYWDKMYYSTDMRSEFQYFNYSEDNDEDKESVLAKHEQMLELLKEEFKQKESIFQMYDDLKSLLKDQQFLIESSKDSSRLLSKNSCKILLNEEKIRKKINKHLPKTINDLKKAISQYNNDAIQQDKRTLFINGEDFFEKILNIESEQHKSSGNRNKPRSTSGSSSSSSSSSTSKPTTHRPLTTRSPHRPPMRKSPVKPLQKSPGKSMVRPLSKSRIVKDASPRRWNKERTFNNLTTIRLTNAMNTSLNTSIMSESSPLQANRSNSNFGKPPSVIQPLLSPLKPSNLSNTKQNTPERPEQSRDTDSYGKENSSPFDFSPIKIRPGFFENGETLKTRRISGVTNDTSTLIGDDYLHWRDEKIRQLNDM</sequence>
<name>M3II93_CANMX</name>
<protein>
    <submittedName>
        <fullName evidence="3">Anaphase spindle elongation protein, putative</fullName>
    </submittedName>
</protein>
<dbReference type="GO" id="GO:0051256">
    <property type="term" value="P:mitotic spindle midzone assembly"/>
    <property type="evidence" value="ECO:0007669"/>
    <property type="project" value="TreeGrafter"/>
</dbReference>
<feature type="compositionally biased region" description="Polar residues" evidence="2">
    <location>
        <begin position="743"/>
        <end position="758"/>
    </location>
</feature>
<dbReference type="HOGENOM" id="CLU_320776_0_0_1"/>
<accession>M3II93</accession>
<feature type="compositionally biased region" description="Basic residues" evidence="2">
    <location>
        <begin position="676"/>
        <end position="686"/>
    </location>
</feature>
<dbReference type="OrthoDB" id="642895at2759"/>
<feature type="compositionally biased region" description="Basic and acidic residues" evidence="2">
    <location>
        <begin position="784"/>
        <end position="798"/>
    </location>
</feature>
<feature type="compositionally biased region" description="Low complexity" evidence="2">
    <location>
        <begin position="767"/>
        <end position="779"/>
    </location>
</feature>
<dbReference type="GO" id="GO:0008017">
    <property type="term" value="F:microtubule binding"/>
    <property type="evidence" value="ECO:0007669"/>
    <property type="project" value="InterPro"/>
</dbReference>
<evidence type="ECO:0000313" key="3">
    <source>
        <dbReference type="EMBL" id="EMG46051.1"/>
    </source>
</evidence>
<evidence type="ECO:0000256" key="1">
    <source>
        <dbReference type="SAM" id="Coils"/>
    </source>
</evidence>
<feature type="compositionally biased region" description="Low complexity" evidence="2">
    <location>
        <begin position="650"/>
        <end position="664"/>
    </location>
</feature>
<dbReference type="InterPro" id="IPR007145">
    <property type="entry name" value="MAP65_Ase1_PRC1"/>
</dbReference>
<dbReference type="PANTHER" id="PTHR19321">
    <property type="entry name" value="PROTEIN REGULATOR OF CYTOKINESIS 1 PRC1-RELATED"/>
    <property type="match status" value="1"/>
</dbReference>
<feature type="compositionally biased region" description="Basic and acidic residues" evidence="2">
    <location>
        <begin position="707"/>
        <end position="719"/>
    </location>
</feature>
<dbReference type="Gene3D" id="1.20.58.1520">
    <property type="match status" value="1"/>
</dbReference>
<dbReference type="OMA" id="KRITRHF"/>
<dbReference type="Pfam" id="PF03999">
    <property type="entry name" value="MAP65_ASE1"/>
    <property type="match status" value="1"/>
</dbReference>
<dbReference type="GO" id="GO:1990023">
    <property type="term" value="C:mitotic spindle midzone"/>
    <property type="evidence" value="ECO:0007669"/>
    <property type="project" value="TreeGrafter"/>
</dbReference>
<feature type="region of interest" description="Disordered" evidence="2">
    <location>
        <begin position="1"/>
        <end position="23"/>
    </location>
</feature>
<dbReference type="Proteomes" id="UP000011777">
    <property type="component" value="Unassembled WGS sequence"/>
</dbReference>
<feature type="region of interest" description="Disordered" evidence="2">
    <location>
        <begin position="743"/>
        <end position="812"/>
    </location>
</feature>
<keyword evidence="4" id="KW-1185">Reference proteome</keyword>
<evidence type="ECO:0000313" key="4">
    <source>
        <dbReference type="Proteomes" id="UP000011777"/>
    </source>
</evidence>
<dbReference type="eggNOG" id="KOG4302">
    <property type="taxonomic scope" value="Eukaryota"/>
</dbReference>
<comment type="caution">
    <text evidence="3">The sequence shown here is derived from an EMBL/GenBank/DDBJ whole genome shotgun (WGS) entry which is preliminary data.</text>
</comment>
<dbReference type="AlphaFoldDB" id="M3II93"/>
<dbReference type="PANTHER" id="PTHR19321:SF41">
    <property type="entry name" value="FASCETTO-RELATED"/>
    <property type="match status" value="1"/>
</dbReference>